<sequence length="39" mass="4168">MAFAIKLSGCPRLFFAAPGVGKLFGKYYRILCLCGVANA</sequence>
<organism evidence="1 2">
    <name type="scientific">Collimonas pratensis</name>
    <dbReference type="NCBI Taxonomy" id="279113"/>
    <lineage>
        <taxon>Bacteria</taxon>
        <taxon>Pseudomonadati</taxon>
        <taxon>Pseudomonadota</taxon>
        <taxon>Betaproteobacteria</taxon>
        <taxon>Burkholderiales</taxon>
        <taxon>Oxalobacteraceae</taxon>
        <taxon>Collimonas</taxon>
    </lineage>
</organism>
<accession>A0ABM5Z7F2</accession>
<protein>
    <submittedName>
        <fullName evidence="1">Uncharacterized protein</fullName>
    </submittedName>
</protein>
<reference evidence="1 2" key="1">
    <citation type="submission" date="2015-11" db="EMBL/GenBank/DDBJ databases">
        <title>Exploring the genomic traits of fungus-feeding bacterial genus Collimonas.</title>
        <authorList>
            <person name="Song C."/>
            <person name="Schmidt R."/>
            <person name="de Jager V."/>
            <person name="Krzyzanowska D."/>
            <person name="Jongedijk E."/>
            <person name="Cankar K."/>
            <person name="Beekwilder J."/>
            <person name="van Veen A."/>
            <person name="de Boer W."/>
            <person name="van Veen J.A."/>
            <person name="Garbeva P."/>
        </authorList>
    </citation>
    <scope>NUCLEOTIDE SEQUENCE [LARGE SCALE GENOMIC DNA]</scope>
    <source>
        <strain evidence="1 2">Ter291</strain>
    </source>
</reference>
<evidence type="ECO:0000313" key="2">
    <source>
        <dbReference type="Proteomes" id="UP000074914"/>
    </source>
</evidence>
<name>A0ABM5Z7F2_9BURK</name>
<keyword evidence="2" id="KW-1185">Reference proteome</keyword>
<dbReference type="Proteomes" id="UP000074914">
    <property type="component" value="Chromosome"/>
</dbReference>
<proteinExistence type="predicted"/>
<gene>
    <name evidence="1" type="ORF">CPter291_2539</name>
</gene>
<dbReference type="EMBL" id="CP013236">
    <property type="protein sequence ID" value="AMP14796.1"/>
    <property type="molecule type" value="Genomic_DNA"/>
</dbReference>
<evidence type="ECO:0000313" key="1">
    <source>
        <dbReference type="EMBL" id="AMP14796.1"/>
    </source>
</evidence>